<organism evidence="2">
    <name type="scientific">marine sediment metagenome</name>
    <dbReference type="NCBI Taxonomy" id="412755"/>
    <lineage>
        <taxon>unclassified sequences</taxon>
        <taxon>metagenomes</taxon>
        <taxon>ecological metagenomes</taxon>
    </lineage>
</organism>
<keyword evidence="1" id="KW-0175">Coiled coil</keyword>
<name>A0A0F8WIE7_9ZZZZ</name>
<proteinExistence type="predicted"/>
<protein>
    <submittedName>
        <fullName evidence="2">Uncharacterized protein</fullName>
    </submittedName>
</protein>
<feature type="coiled-coil region" evidence="1">
    <location>
        <begin position="22"/>
        <end position="97"/>
    </location>
</feature>
<evidence type="ECO:0000313" key="2">
    <source>
        <dbReference type="EMBL" id="KKK56383.1"/>
    </source>
</evidence>
<sequence>MTAKCGCCNAPLDDDATCPEQHNRLHVKLKQAQEELSAWHQEFTVTVNGKPYPLDPIEAGKMVQDAEAEARMATQDKEAAQEERDGLRGDLVNVELAVACQARAILKCIDERDAAIERVEAAERDAAKQGARLAEHHRDSTGMWKCCPVCSADLTPAEAQEEGD</sequence>
<comment type="caution">
    <text evidence="2">The sequence shown here is derived from an EMBL/GenBank/DDBJ whole genome shotgun (WGS) entry which is preliminary data.</text>
</comment>
<gene>
    <name evidence="2" type="ORF">LCGC14_3065070</name>
</gene>
<dbReference type="EMBL" id="LAZR01065022">
    <property type="protein sequence ID" value="KKK56383.1"/>
    <property type="molecule type" value="Genomic_DNA"/>
</dbReference>
<reference evidence="2" key="1">
    <citation type="journal article" date="2015" name="Nature">
        <title>Complex archaea that bridge the gap between prokaryotes and eukaryotes.</title>
        <authorList>
            <person name="Spang A."/>
            <person name="Saw J.H."/>
            <person name="Jorgensen S.L."/>
            <person name="Zaremba-Niedzwiedzka K."/>
            <person name="Martijn J."/>
            <person name="Lind A.E."/>
            <person name="van Eijk R."/>
            <person name="Schleper C."/>
            <person name="Guy L."/>
            <person name="Ettema T.J."/>
        </authorList>
    </citation>
    <scope>NUCLEOTIDE SEQUENCE</scope>
</reference>
<dbReference type="AlphaFoldDB" id="A0A0F8WIE7"/>
<evidence type="ECO:0000256" key="1">
    <source>
        <dbReference type="SAM" id="Coils"/>
    </source>
</evidence>
<accession>A0A0F8WIE7</accession>